<dbReference type="EMBL" id="HBUF01541507">
    <property type="protein sequence ID" value="CAG6755257.1"/>
    <property type="molecule type" value="Transcribed_RNA"/>
</dbReference>
<feature type="compositionally biased region" description="Low complexity" evidence="10">
    <location>
        <begin position="39"/>
        <end position="51"/>
    </location>
</feature>
<dbReference type="InterPro" id="IPR000679">
    <property type="entry name" value="Znf_GATA"/>
</dbReference>
<dbReference type="CDD" id="cd00202">
    <property type="entry name" value="ZnF_GATA"/>
    <property type="match status" value="1"/>
</dbReference>
<keyword evidence="8" id="KW-0539">Nucleus</keyword>
<dbReference type="InterPro" id="IPR013088">
    <property type="entry name" value="Znf_NHR/GATA"/>
</dbReference>
<evidence type="ECO:0000313" key="12">
    <source>
        <dbReference type="EMBL" id="CAG6755257.1"/>
    </source>
</evidence>
<dbReference type="Pfam" id="PF00320">
    <property type="entry name" value="GATA"/>
    <property type="match status" value="1"/>
</dbReference>
<feature type="region of interest" description="Disordered" evidence="10">
    <location>
        <begin position="776"/>
        <end position="806"/>
    </location>
</feature>
<sequence length="806" mass="87346">MSSSPRDLLRTIGLRIGSLESYTDLKSLQQHHHDLIKYNSYSEPNNNNNSESVHHSNQQESSRHSFLLNDTDATNEDSLRQIHHEDSSLHQIHHNNGGDLHRQSSGEGHSISGEGQHMSGELHTSGNEDGSFDGRTDAESMHHSDILDSDSVIHHPDIGGEDVGEDLIVAAARAEGNGDGTRLLQEDVDRRMISQASSPEAMPDREGSEAVRIILQMQQQQQSSELYSTSSGPSHLHTTFLHDDLINQSEHRNSRSPEVEEAGTVLVMTSSVGGPVGASSRPPSQGGLSPGDEHGSSQSVIKHDLGSGGAPLLHYAATPITHQSTPLTPPPHDTQDLSLSIPVTSHTSHTSHSVEREVIFHTGSNAFDRYRNLNLTQAGLSTATTQSLTASSPPPPPSSVGATSSVSYYGNIISDLSEFGSPLSGIMKSRDNMYAASPGGGIGAAAATNIYLSLLNKATGGESQISDFSQNISYLSYYNNNNDGEHMDNSDKDLSHNGDDNIPILINYEKYGQHPDDYHHHHHHGHHEDNDDVNYEYHDHQAQSNEDRLSGQYSQHVASGSLSSTSVGPPPGDYYKGYAGSTREEKASRRQTASRRSGLVCSNCNTTNTSLWRRNQQGEPVCNACGLYYKLHGVARPLTMKKESIQTRKRKLKGSSKNELGGKMSKHSRQDHHTTPSTPDSALHSYTPTRSTPNIPSPSSSYHSPSSGATGHADSLVAANVLSAYSNLASAYSSANYYYDHLINIKSERLSPNSTAGGLSTHMHHQNQQSPHIMLASNQHGSHSPSPLHSHQDEAAQRPTVVSIIS</sequence>
<evidence type="ECO:0000256" key="9">
    <source>
        <dbReference type="PROSITE-ProRule" id="PRU00094"/>
    </source>
</evidence>
<keyword evidence="2" id="KW-0479">Metal-binding</keyword>
<evidence type="ECO:0000256" key="4">
    <source>
        <dbReference type="ARBA" id="ARBA00022833"/>
    </source>
</evidence>
<dbReference type="PANTHER" id="PTHR10071:SF281">
    <property type="entry name" value="BOX A-BINDING FACTOR-RELATED"/>
    <property type="match status" value="1"/>
</dbReference>
<dbReference type="GO" id="GO:0045165">
    <property type="term" value="P:cell fate commitment"/>
    <property type="evidence" value="ECO:0007669"/>
    <property type="project" value="TreeGrafter"/>
</dbReference>
<feature type="compositionally biased region" description="Basic and acidic residues" evidence="10">
    <location>
        <begin position="132"/>
        <end position="141"/>
    </location>
</feature>
<evidence type="ECO:0000256" key="7">
    <source>
        <dbReference type="ARBA" id="ARBA00023163"/>
    </source>
</evidence>
<name>A0A8D9A069_9HEMI</name>
<feature type="compositionally biased region" description="Low complexity" evidence="10">
    <location>
        <begin position="105"/>
        <end position="117"/>
    </location>
</feature>
<feature type="region of interest" description="Disordered" evidence="10">
    <location>
        <begin position="90"/>
        <end position="141"/>
    </location>
</feature>
<dbReference type="PRINTS" id="PR00619">
    <property type="entry name" value="GATAZNFINGER"/>
</dbReference>
<dbReference type="PANTHER" id="PTHR10071">
    <property type="entry name" value="TRANSCRIPTION FACTOR GATA FAMILY MEMBER"/>
    <property type="match status" value="1"/>
</dbReference>
<keyword evidence="5" id="KW-0805">Transcription regulation</keyword>
<feature type="region of interest" description="Disordered" evidence="10">
    <location>
        <begin position="640"/>
        <end position="711"/>
    </location>
</feature>
<dbReference type="SUPFAM" id="SSF57716">
    <property type="entry name" value="Glucocorticoid receptor-like (DNA-binding domain)"/>
    <property type="match status" value="1"/>
</dbReference>
<dbReference type="GO" id="GO:0005634">
    <property type="term" value="C:nucleus"/>
    <property type="evidence" value="ECO:0007669"/>
    <property type="project" value="UniProtKB-SubCell"/>
</dbReference>
<feature type="compositionally biased region" description="Basic and acidic residues" evidence="10">
    <location>
        <begin position="535"/>
        <end position="549"/>
    </location>
</feature>
<feature type="compositionally biased region" description="Polar residues" evidence="10">
    <location>
        <begin position="551"/>
        <end position="567"/>
    </location>
</feature>
<evidence type="ECO:0000256" key="1">
    <source>
        <dbReference type="ARBA" id="ARBA00004123"/>
    </source>
</evidence>
<feature type="domain" description="GATA-type" evidence="11">
    <location>
        <begin position="595"/>
        <end position="648"/>
    </location>
</feature>
<keyword evidence="7" id="KW-0804">Transcription</keyword>
<dbReference type="PROSITE" id="PS00344">
    <property type="entry name" value="GATA_ZN_FINGER_1"/>
    <property type="match status" value="1"/>
</dbReference>
<dbReference type="SMART" id="SM00401">
    <property type="entry name" value="ZnF_GATA"/>
    <property type="match status" value="1"/>
</dbReference>
<dbReference type="GO" id="GO:0000122">
    <property type="term" value="P:negative regulation of transcription by RNA polymerase II"/>
    <property type="evidence" value="ECO:0007669"/>
    <property type="project" value="TreeGrafter"/>
</dbReference>
<feature type="compositionally biased region" description="Basic and acidic residues" evidence="10">
    <location>
        <begin position="291"/>
        <end position="305"/>
    </location>
</feature>
<keyword evidence="3 9" id="KW-0863">Zinc-finger</keyword>
<evidence type="ECO:0000259" key="11">
    <source>
        <dbReference type="PROSITE" id="PS50114"/>
    </source>
</evidence>
<accession>A0A8D9A069</accession>
<comment type="subcellular location">
    <subcellularLocation>
        <location evidence="1">Nucleus</location>
    </subcellularLocation>
</comment>
<keyword evidence="4" id="KW-0862">Zinc</keyword>
<organism evidence="12">
    <name type="scientific">Cacopsylla melanoneura</name>
    <dbReference type="NCBI Taxonomy" id="428564"/>
    <lineage>
        <taxon>Eukaryota</taxon>
        <taxon>Metazoa</taxon>
        <taxon>Ecdysozoa</taxon>
        <taxon>Arthropoda</taxon>
        <taxon>Hexapoda</taxon>
        <taxon>Insecta</taxon>
        <taxon>Pterygota</taxon>
        <taxon>Neoptera</taxon>
        <taxon>Paraneoptera</taxon>
        <taxon>Hemiptera</taxon>
        <taxon>Sternorrhyncha</taxon>
        <taxon>Psylloidea</taxon>
        <taxon>Psyllidae</taxon>
        <taxon>Psyllinae</taxon>
        <taxon>Cacopsylla</taxon>
    </lineage>
</organism>
<feature type="compositionally biased region" description="Low complexity" evidence="10">
    <location>
        <begin position="697"/>
        <end position="707"/>
    </location>
</feature>
<dbReference type="GO" id="GO:0000978">
    <property type="term" value="F:RNA polymerase II cis-regulatory region sequence-specific DNA binding"/>
    <property type="evidence" value="ECO:0007669"/>
    <property type="project" value="TreeGrafter"/>
</dbReference>
<dbReference type="InterPro" id="IPR039355">
    <property type="entry name" value="Transcription_factor_GATA"/>
</dbReference>
<dbReference type="Gene3D" id="3.30.50.10">
    <property type="entry name" value="Erythroid Transcription Factor GATA-1, subunit A"/>
    <property type="match status" value="1"/>
</dbReference>
<dbReference type="GO" id="GO:0008270">
    <property type="term" value="F:zinc ion binding"/>
    <property type="evidence" value="ECO:0007669"/>
    <property type="project" value="UniProtKB-KW"/>
</dbReference>
<evidence type="ECO:0000256" key="8">
    <source>
        <dbReference type="ARBA" id="ARBA00023242"/>
    </source>
</evidence>
<evidence type="ECO:0000256" key="5">
    <source>
        <dbReference type="ARBA" id="ARBA00023015"/>
    </source>
</evidence>
<dbReference type="AlphaFoldDB" id="A0A8D9A069"/>
<feature type="compositionally biased region" description="Polar residues" evidence="10">
    <location>
        <begin position="675"/>
        <end position="694"/>
    </location>
</feature>
<proteinExistence type="predicted"/>
<dbReference type="GO" id="GO:0000981">
    <property type="term" value="F:DNA-binding transcription factor activity, RNA polymerase II-specific"/>
    <property type="evidence" value="ECO:0007669"/>
    <property type="project" value="TreeGrafter"/>
</dbReference>
<dbReference type="GO" id="GO:0045944">
    <property type="term" value="P:positive regulation of transcription by RNA polymerase II"/>
    <property type="evidence" value="ECO:0007669"/>
    <property type="project" value="TreeGrafter"/>
</dbReference>
<evidence type="ECO:0000256" key="6">
    <source>
        <dbReference type="ARBA" id="ARBA00023125"/>
    </source>
</evidence>
<evidence type="ECO:0000256" key="3">
    <source>
        <dbReference type="ARBA" id="ARBA00022771"/>
    </source>
</evidence>
<feature type="region of interest" description="Disordered" evidence="10">
    <location>
        <begin position="39"/>
        <end position="64"/>
    </location>
</feature>
<feature type="region of interest" description="Disordered" evidence="10">
    <location>
        <begin position="384"/>
        <end position="403"/>
    </location>
</feature>
<keyword evidence="6" id="KW-0238">DNA-binding</keyword>
<reference evidence="12" key="1">
    <citation type="submission" date="2021-05" db="EMBL/GenBank/DDBJ databases">
        <authorList>
            <person name="Alioto T."/>
            <person name="Alioto T."/>
            <person name="Gomez Garrido J."/>
        </authorList>
    </citation>
    <scope>NUCLEOTIDE SEQUENCE</scope>
</reference>
<dbReference type="PROSITE" id="PS50114">
    <property type="entry name" value="GATA_ZN_FINGER_2"/>
    <property type="match status" value="1"/>
</dbReference>
<evidence type="ECO:0000256" key="10">
    <source>
        <dbReference type="SAM" id="MobiDB-lite"/>
    </source>
</evidence>
<protein>
    <submittedName>
        <fullName evidence="12">Box A-binding factor</fullName>
    </submittedName>
</protein>
<dbReference type="FunFam" id="3.30.50.10:FF:000032">
    <property type="entry name" value="Transcription factor GATA-3"/>
    <property type="match status" value="1"/>
</dbReference>
<feature type="region of interest" description="Disordered" evidence="10">
    <location>
        <begin position="270"/>
        <end position="308"/>
    </location>
</feature>
<feature type="compositionally biased region" description="Low complexity" evidence="10">
    <location>
        <begin position="780"/>
        <end position="789"/>
    </location>
</feature>
<evidence type="ECO:0000256" key="2">
    <source>
        <dbReference type="ARBA" id="ARBA00022723"/>
    </source>
</evidence>
<feature type="region of interest" description="Disordered" evidence="10">
    <location>
        <begin position="512"/>
        <end position="597"/>
    </location>
</feature>